<dbReference type="HOGENOM" id="CLU_1675770_0_0_5"/>
<feature type="signal peptide" evidence="1">
    <location>
        <begin position="1"/>
        <end position="25"/>
    </location>
</feature>
<dbReference type="EMBL" id="AAMT01000004">
    <property type="protein sequence ID" value="EAQ13560.1"/>
    <property type="molecule type" value="Genomic_DNA"/>
</dbReference>
<feature type="chain" id="PRO_5002661686" description="Outer membrane protein beta-barrel domain-containing protein" evidence="1">
    <location>
        <begin position="26"/>
        <end position="157"/>
    </location>
</feature>
<reference evidence="2 3" key="1">
    <citation type="journal article" date="2010" name="J. Bacteriol.">
        <title>Genome sequences of Pelagibaca bermudensis HTCC2601T and Maritimibacter alkaliphilus HTCC2654T, the type strains of two marine Roseobacter genera.</title>
        <authorList>
            <person name="Thrash J.C."/>
            <person name="Cho J.C."/>
            <person name="Ferriera S."/>
            <person name="Johnson J."/>
            <person name="Vergin K.L."/>
            <person name="Giovannoni S.J."/>
        </authorList>
    </citation>
    <scope>NUCLEOTIDE SEQUENCE [LARGE SCALE GENOMIC DNA]</scope>
    <source>
        <strain evidence="2 3">HTCC2654</strain>
    </source>
</reference>
<dbReference type="RefSeq" id="WP_008328428.1">
    <property type="nucleotide sequence ID" value="NZ_CH902578.1"/>
</dbReference>
<sequence>MHRFVKTTALGLGLAIGATATAATAGDFDGFYLGGYASGDFFTNPNTYGFGAQAGYLYEFTPGGYAGFEADAYFPSGSANIYTGAARLGYDFGSPFMAYAKIGAGADQTGTRLWTIGGGGQYDIGNGASLRLGMDRYQDFAGGAADYVAKAGINYTF</sequence>
<evidence type="ECO:0000256" key="1">
    <source>
        <dbReference type="SAM" id="SignalP"/>
    </source>
</evidence>
<accession>A3VDH1</accession>
<dbReference type="Proteomes" id="UP000002931">
    <property type="component" value="Unassembled WGS sequence"/>
</dbReference>
<dbReference type="STRING" id="314271.RB2654_02564"/>
<dbReference type="AlphaFoldDB" id="A3VDH1"/>
<keyword evidence="1" id="KW-0732">Signal</keyword>
<evidence type="ECO:0008006" key="4">
    <source>
        <dbReference type="Google" id="ProtNLM"/>
    </source>
</evidence>
<keyword evidence="3" id="KW-1185">Reference proteome</keyword>
<comment type="caution">
    <text evidence="2">The sequence shown here is derived from an EMBL/GenBank/DDBJ whole genome shotgun (WGS) entry which is preliminary data.</text>
</comment>
<gene>
    <name evidence="2" type="ORF">RB2654_02564</name>
</gene>
<evidence type="ECO:0000313" key="3">
    <source>
        <dbReference type="Proteomes" id="UP000002931"/>
    </source>
</evidence>
<protein>
    <recommendedName>
        <fullName evidence="4">Outer membrane protein beta-barrel domain-containing protein</fullName>
    </recommendedName>
</protein>
<dbReference type="InterPro" id="IPR011250">
    <property type="entry name" value="OMP/PagP_B-barrel"/>
</dbReference>
<dbReference type="OrthoDB" id="8455142at2"/>
<organism evidence="2 3">
    <name type="scientific">Maritimibacter alkaliphilus HTCC2654</name>
    <dbReference type="NCBI Taxonomy" id="314271"/>
    <lineage>
        <taxon>Bacteria</taxon>
        <taxon>Pseudomonadati</taxon>
        <taxon>Pseudomonadota</taxon>
        <taxon>Alphaproteobacteria</taxon>
        <taxon>Rhodobacterales</taxon>
        <taxon>Roseobacteraceae</taxon>
        <taxon>Maritimibacter</taxon>
    </lineage>
</organism>
<dbReference type="SUPFAM" id="SSF56925">
    <property type="entry name" value="OMPA-like"/>
    <property type="match status" value="1"/>
</dbReference>
<proteinExistence type="predicted"/>
<name>A3VDH1_9RHOB</name>
<evidence type="ECO:0000313" key="2">
    <source>
        <dbReference type="EMBL" id="EAQ13560.1"/>
    </source>
</evidence>